<accession>A0ABV7VNQ1</accession>
<sequence length="350" mass="39884">MAELISPAMLAWRHLPQLEDPFFVRSQVEAAANHHQAGVQSYNRHSVSNFSDWLRQSGVSTEELSQYVLRSLEQGEAFYVHTINEKPIRPLVFWQESEETQASDSFYGYNGHWQVYSYVKPAIRNKLQFLLQTLRPPKPVVVRKAAPSAVQKNPAAQPKVKERHQFVVNIEAAKGCELPAEVPVTLVVLNTNKERVPVKQINDLIWNSESRVFRAEQGDSFEAFVIRERQKDVRKDLNDNKNLKASVAADLIAPLSISNTYTRNDDVIVHEVTYEVPNHYLEIELVDEDDIPEAFARYQVFDLNDELYAEGELDDQGRARVEGIDELEAQVFFPGFDGAGVMTEQEAQQA</sequence>
<dbReference type="RefSeq" id="WP_376864272.1">
    <property type="nucleotide sequence ID" value="NZ_JBHRYB010000001.1"/>
</dbReference>
<organism evidence="1 2">
    <name type="scientific">Bacterioplanoides pacificum</name>
    <dbReference type="NCBI Taxonomy" id="1171596"/>
    <lineage>
        <taxon>Bacteria</taxon>
        <taxon>Pseudomonadati</taxon>
        <taxon>Pseudomonadota</taxon>
        <taxon>Gammaproteobacteria</taxon>
        <taxon>Oceanospirillales</taxon>
        <taxon>Oceanospirillaceae</taxon>
        <taxon>Bacterioplanoides</taxon>
    </lineage>
</organism>
<protein>
    <submittedName>
        <fullName evidence="1">Uncharacterized protein</fullName>
    </submittedName>
</protein>
<proteinExistence type="predicted"/>
<reference evidence="2" key="1">
    <citation type="journal article" date="2019" name="Int. J. Syst. Evol. Microbiol.">
        <title>The Global Catalogue of Microorganisms (GCM) 10K type strain sequencing project: providing services to taxonomists for standard genome sequencing and annotation.</title>
        <authorList>
            <consortium name="The Broad Institute Genomics Platform"/>
            <consortium name="The Broad Institute Genome Sequencing Center for Infectious Disease"/>
            <person name="Wu L."/>
            <person name="Ma J."/>
        </authorList>
    </citation>
    <scope>NUCLEOTIDE SEQUENCE [LARGE SCALE GENOMIC DNA]</scope>
    <source>
        <strain evidence="2">KCTC 42424</strain>
    </source>
</reference>
<dbReference type="Proteomes" id="UP001595722">
    <property type="component" value="Unassembled WGS sequence"/>
</dbReference>
<comment type="caution">
    <text evidence="1">The sequence shown here is derived from an EMBL/GenBank/DDBJ whole genome shotgun (WGS) entry which is preliminary data.</text>
</comment>
<dbReference type="EMBL" id="JBHRYB010000001">
    <property type="protein sequence ID" value="MFC3678722.1"/>
    <property type="molecule type" value="Genomic_DNA"/>
</dbReference>
<keyword evidence="2" id="KW-1185">Reference proteome</keyword>
<evidence type="ECO:0000313" key="1">
    <source>
        <dbReference type="EMBL" id="MFC3678722.1"/>
    </source>
</evidence>
<evidence type="ECO:0000313" key="2">
    <source>
        <dbReference type="Proteomes" id="UP001595722"/>
    </source>
</evidence>
<gene>
    <name evidence="1" type="ORF">ACFOMG_01185</name>
</gene>
<name>A0ABV7VNQ1_9GAMM</name>